<dbReference type="EMBL" id="HBHR01015662">
    <property type="protein sequence ID" value="CAD9866964.1"/>
    <property type="molecule type" value="Transcribed_RNA"/>
</dbReference>
<organism evidence="5">
    <name type="scientific">Fibrocapsa japonica</name>
    <dbReference type="NCBI Taxonomy" id="94617"/>
    <lineage>
        <taxon>Eukaryota</taxon>
        <taxon>Sar</taxon>
        <taxon>Stramenopiles</taxon>
        <taxon>Ochrophyta</taxon>
        <taxon>Raphidophyceae</taxon>
        <taxon>Chattonellales</taxon>
        <taxon>Chattonellaceae</taxon>
        <taxon>Fibrocapsa</taxon>
    </lineage>
</organism>
<dbReference type="InterPro" id="IPR036034">
    <property type="entry name" value="PDZ_sf"/>
</dbReference>
<dbReference type="EMBL" id="HBHR01015663">
    <property type="protein sequence ID" value="CAD9866966.1"/>
    <property type="molecule type" value="Transcribed_RNA"/>
</dbReference>
<dbReference type="PANTHER" id="PTHR47661">
    <property type="entry name" value="PHOSPHOGLUCAN PHOSPHATASE LSF1, CHLOROPLASTIC"/>
    <property type="match status" value="1"/>
</dbReference>
<sequence>MKFVIYALAGLCSTLAVNAFISPAATLGRSLQTSTSVLPIKMSLSDDEELRKQSRALRKPGANDRVAEVNKPLGMVLEEDERGDVYVADVIPGGNAARTGKIFQGDKVVMISATFGEEVWSTRGVGIGSVMNAVKVRSGNSVKVVLESTAESKQKAQEAAMTAAEIRAARAAEEEKNRQLLAELDATDDALRKKKWRLW</sequence>
<evidence type="ECO:0000256" key="1">
    <source>
        <dbReference type="SAM" id="Coils"/>
    </source>
</evidence>
<dbReference type="AlphaFoldDB" id="A0A6U1P4I4"/>
<dbReference type="Gene3D" id="2.30.42.10">
    <property type="match status" value="1"/>
</dbReference>
<dbReference type="PROSITE" id="PS50106">
    <property type="entry name" value="PDZ"/>
    <property type="match status" value="1"/>
</dbReference>
<evidence type="ECO:0000259" key="3">
    <source>
        <dbReference type="PROSITE" id="PS50106"/>
    </source>
</evidence>
<proteinExistence type="predicted"/>
<feature type="domain" description="PDZ" evidence="3">
    <location>
        <begin position="54"/>
        <end position="112"/>
    </location>
</feature>
<dbReference type="InterPro" id="IPR001478">
    <property type="entry name" value="PDZ"/>
</dbReference>
<gene>
    <name evidence="4" type="ORF">FJAP1339_LOCUS7815</name>
    <name evidence="5" type="ORF">FJAP1339_LOCUS7816</name>
</gene>
<keyword evidence="1" id="KW-0175">Coiled coil</keyword>
<name>A0A6U1P4I4_9STRA</name>
<feature type="chain" id="PRO_5035585281" description="PDZ domain-containing protein" evidence="2">
    <location>
        <begin position="20"/>
        <end position="199"/>
    </location>
</feature>
<evidence type="ECO:0000313" key="5">
    <source>
        <dbReference type="EMBL" id="CAD9866966.1"/>
    </source>
</evidence>
<dbReference type="SUPFAM" id="SSF50156">
    <property type="entry name" value="PDZ domain-like"/>
    <property type="match status" value="1"/>
</dbReference>
<protein>
    <recommendedName>
        <fullName evidence="3">PDZ domain-containing protein</fullName>
    </recommendedName>
</protein>
<accession>A0A6U1P4I4</accession>
<reference evidence="5" key="1">
    <citation type="submission" date="2021-01" db="EMBL/GenBank/DDBJ databases">
        <authorList>
            <person name="Corre E."/>
            <person name="Pelletier E."/>
            <person name="Niang G."/>
            <person name="Scheremetjew M."/>
            <person name="Finn R."/>
            <person name="Kale V."/>
            <person name="Holt S."/>
            <person name="Cochrane G."/>
            <person name="Meng A."/>
            <person name="Brown T."/>
            <person name="Cohen L."/>
        </authorList>
    </citation>
    <scope>NUCLEOTIDE SEQUENCE</scope>
    <source>
        <strain evidence="5">CCMP1661</strain>
    </source>
</reference>
<keyword evidence="2" id="KW-0732">Signal</keyword>
<dbReference type="PANTHER" id="PTHR47661:SF2">
    <property type="entry name" value="PHOSPHOGLUCAN PHOSPHATASE LSF1, CHLOROPLASTIC"/>
    <property type="match status" value="1"/>
</dbReference>
<evidence type="ECO:0000256" key="2">
    <source>
        <dbReference type="SAM" id="SignalP"/>
    </source>
</evidence>
<feature type="coiled-coil region" evidence="1">
    <location>
        <begin position="163"/>
        <end position="190"/>
    </location>
</feature>
<evidence type="ECO:0000313" key="4">
    <source>
        <dbReference type="EMBL" id="CAD9866964.1"/>
    </source>
</evidence>
<feature type="signal peptide" evidence="2">
    <location>
        <begin position="1"/>
        <end position="19"/>
    </location>
</feature>